<dbReference type="PATRIC" id="fig|83552.4.peg.1270"/>
<dbReference type="AlphaFoldDB" id="A0A0C1C1J3"/>
<evidence type="ECO:0000313" key="1">
    <source>
        <dbReference type="EMBL" id="KIA77521.1"/>
    </source>
</evidence>
<dbReference type="EMBL" id="JSAM01000074">
    <property type="protein sequence ID" value="KIA77521.1"/>
    <property type="molecule type" value="Genomic_DNA"/>
</dbReference>
<sequence length="357" mass="41837">MDLKELKESNCIIFECISGSKAYGLSTETSDEDIRGVFILPREKFYSFDYQDQINDERQNIIYYELRKFLDLLAKNNPSMLELLNIPEDCILFKHPLYDKIKSLDFLSQLCKDTFLGYAVSQFKKARGLKKKILHPVDKKHKSVMDFCYVLDNQHSIPLLNFLKNQSLSPQNCGLSVIPHMRDLYAIFYDPDNGYKGIIHHENSGDVALSTIPTGEIPIATMSFNKDGYSTYCKDYKEYWDWVENRNEDRFHNTLEHGKNYDSKNMMHLFRLLMMTEEIGRSGMLVVRPPAREELLNIRKGILSFAELEEQMNDKVQEIEKIFQCSLLPKKPNLEYINHLLVEIRTEFYQSCEQQSL</sequence>
<dbReference type="PANTHER" id="PTHR34817:SF1">
    <property type="entry name" value="NUCLEOTIDYLTRANSFERASE"/>
    <property type="match status" value="1"/>
</dbReference>
<protein>
    <recommendedName>
        <fullName evidence="3">Nucleotidyltransferase</fullName>
    </recommendedName>
</protein>
<dbReference type="PANTHER" id="PTHR34817">
    <property type="entry name" value="NUCLEOTIDYLTRANSFERASE"/>
    <property type="match status" value="1"/>
</dbReference>
<organism evidence="1 2">
    <name type="scientific">Parachlamydia acanthamoebae</name>
    <dbReference type="NCBI Taxonomy" id="83552"/>
    <lineage>
        <taxon>Bacteria</taxon>
        <taxon>Pseudomonadati</taxon>
        <taxon>Chlamydiota</taxon>
        <taxon>Chlamydiia</taxon>
        <taxon>Parachlamydiales</taxon>
        <taxon>Parachlamydiaceae</taxon>
        <taxon>Parachlamydia</taxon>
    </lineage>
</organism>
<dbReference type="InterPro" id="IPR018775">
    <property type="entry name" value="RlaP"/>
</dbReference>
<proteinExistence type="predicted"/>
<accession>A0A0C1C1J3</accession>
<dbReference type="RefSeq" id="WP_013925161.1">
    <property type="nucleotide sequence ID" value="NZ_JSAM01000074.1"/>
</dbReference>
<evidence type="ECO:0000313" key="2">
    <source>
        <dbReference type="Proteomes" id="UP000031307"/>
    </source>
</evidence>
<gene>
    <name evidence="1" type="ORF">DB43_GE00020</name>
</gene>
<evidence type="ECO:0008006" key="3">
    <source>
        <dbReference type="Google" id="ProtNLM"/>
    </source>
</evidence>
<dbReference type="Pfam" id="PF10127">
    <property type="entry name" value="RlaP"/>
    <property type="match status" value="1"/>
</dbReference>
<dbReference type="Proteomes" id="UP000031307">
    <property type="component" value="Unassembled WGS sequence"/>
</dbReference>
<reference evidence="1 2" key="1">
    <citation type="journal article" date="2014" name="Mol. Biol. Evol.">
        <title>Massive expansion of Ubiquitination-related gene families within the Chlamydiae.</title>
        <authorList>
            <person name="Domman D."/>
            <person name="Collingro A."/>
            <person name="Lagkouvardos I."/>
            <person name="Gehre L."/>
            <person name="Weinmaier T."/>
            <person name="Rattei T."/>
            <person name="Subtil A."/>
            <person name="Horn M."/>
        </authorList>
    </citation>
    <scope>NUCLEOTIDE SEQUENCE [LARGE SCALE GENOMIC DNA]</scope>
    <source>
        <strain evidence="1 2">OEW1</strain>
    </source>
</reference>
<name>A0A0C1C1J3_9BACT</name>
<comment type="caution">
    <text evidence="1">The sequence shown here is derived from an EMBL/GenBank/DDBJ whole genome shotgun (WGS) entry which is preliminary data.</text>
</comment>
<dbReference type="OMA" id="MMHTFRL"/>